<dbReference type="EMBL" id="LR031576">
    <property type="protein sequence ID" value="VDD11937.1"/>
    <property type="molecule type" value="Genomic_DNA"/>
</dbReference>
<gene>
    <name evidence="2" type="ORF">BRAA04T16713Z</name>
</gene>
<organism evidence="2">
    <name type="scientific">Brassica campestris</name>
    <name type="common">Field mustard</name>
    <dbReference type="NCBI Taxonomy" id="3711"/>
    <lineage>
        <taxon>Eukaryota</taxon>
        <taxon>Viridiplantae</taxon>
        <taxon>Streptophyta</taxon>
        <taxon>Embryophyta</taxon>
        <taxon>Tracheophyta</taxon>
        <taxon>Spermatophyta</taxon>
        <taxon>Magnoliopsida</taxon>
        <taxon>eudicotyledons</taxon>
        <taxon>Gunneridae</taxon>
        <taxon>Pentapetalae</taxon>
        <taxon>rosids</taxon>
        <taxon>malvids</taxon>
        <taxon>Brassicales</taxon>
        <taxon>Brassicaceae</taxon>
        <taxon>Brassiceae</taxon>
        <taxon>Brassica</taxon>
    </lineage>
</organism>
<accession>A0A3P6C0A7</accession>
<proteinExistence type="predicted"/>
<feature type="region of interest" description="Disordered" evidence="1">
    <location>
        <begin position="41"/>
        <end position="62"/>
    </location>
</feature>
<protein>
    <submittedName>
        <fullName evidence="2">Uncharacterized protein</fullName>
    </submittedName>
</protein>
<evidence type="ECO:0000256" key="1">
    <source>
        <dbReference type="SAM" id="MobiDB-lite"/>
    </source>
</evidence>
<reference evidence="2" key="1">
    <citation type="submission" date="2018-11" db="EMBL/GenBank/DDBJ databases">
        <authorList>
            <consortium name="Genoscope - CEA"/>
            <person name="William W."/>
        </authorList>
    </citation>
    <scope>NUCLEOTIDE SEQUENCE</scope>
</reference>
<sequence>MTCRGCIWRRRWLFSTANIAAFEQTEDIIAAAVDKEDHLLGGTQGKKRRRSRDKYRGCGKSA</sequence>
<dbReference type="AlphaFoldDB" id="A0A3P6C0A7"/>
<name>A0A3P6C0A7_BRACM</name>
<evidence type="ECO:0000313" key="2">
    <source>
        <dbReference type="EMBL" id="VDD11937.1"/>
    </source>
</evidence>